<gene>
    <name evidence="4" type="ORF">Vafri_2440</name>
</gene>
<comment type="caution">
    <text evidence="4">The sequence shown here is derived from an EMBL/GenBank/DDBJ whole genome shotgun (WGS) entry which is preliminary data.</text>
</comment>
<evidence type="ECO:0000256" key="2">
    <source>
        <dbReference type="ARBA" id="ARBA00022679"/>
    </source>
</evidence>
<dbReference type="InterPro" id="IPR050317">
    <property type="entry name" value="Plant_Fungal_Acyltransferase"/>
</dbReference>
<evidence type="ECO:0000313" key="4">
    <source>
        <dbReference type="EMBL" id="GIL45281.1"/>
    </source>
</evidence>
<dbReference type="AlphaFoldDB" id="A0A8J4ESR3"/>
<dbReference type="EMBL" id="BNCO01000003">
    <property type="protein sequence ID" value="GIL45281.1"/>
    <property type="molecule type" value="Genomic_DNA"/>
</dbReference>
<dbReference type="Pfam" id="PF02458">
    <property type="entry name" value="Transferase"/>
    <property type="match status" value="1"/>
</dbReference>
<dbReference type="GO" id="GO:0016747">
    <property type="term" value="F:acyltransferase activity, transferring groups other than amino-acyl groups"/>
    <property type="evidence" value="ECO:0007669"/>
    <property type="project" value="TreeGrafter"/>
</dbReference>
<dbReference type="InterPro" id="IPR023213">
    <property type="entry name" value="CAT-like_dom_sf"/>
</dbReference>
<evidence type="ECO:0000313" key="5">
    <source>
        <dbReference type="Proteomes" id="UP000747399"/>
    </source>
</evidence>
<evidence type="ECO:0000256" key="1">
    <source>
        <dbReference type="ARBA" id="ARBA00009861"/>
    </source>
</evidence>
<sequence>LARSISPAADHHTASRGAATADAAVPLLTRAADGSRCLSFLDYTVTTAGSFGAQLLYRNSINALLLKQALTETLAVLPWFAGRLAVVHQQGGRDAFEVVCTNAGVRLIVASTSTTQQQLAVLLVPEPGSRATGSYNVAASLMAKYALPNDPWVIRRKQLPLLHVYLLQLYGGGSLLLLTVYHGLVDFEGLQTFTAHFSAAYNTVLLTWQQQGHRCNSGSGGNGGCSSCSTCNVHGLNAAGASVSGISGLRDGVNAAEPPLARRGAVFAPASLDALALAVAPPPPDTLPRESFVAIPWWKWGLTFWGILYKLLVQGGGIQVRTFIISPERLNHLKRTATAQLRKGRGEEAQAVAAAAAQGYTEYDGNGSSEEVQQDSSSMIGSGIRQRRGVGGVTEEAGGGGWVSTRDCVTARLAQLLHSLPQRRSRSMFFFVAANMRHRVQPPLLASQLGNILFMARVYDVRPSEMQLGELAARVRLALDRDLLSEYSREWHRVKQLVASHDVRRLVSEMIIDSDPTKCVLSAQGPLVFTDWRVEYPLWKFGSEVPISFTPISFRAPNVVIMCPLSPLMIQTAAVTASSVTATVEASNGDGDNGGDVDDGGGGNRGNGDRGHHHVGVSGGSGGGGLSLQIALHCVAWKRLDKMYGSDLATFF</sequence>
<keyword evidence="5" id="KW-1185">Reference proteome</keyword>
<name>A0A8J4ESR3_9CHLO</name>
<accession>A0A8J4ESR3</accession>
<protein>
    <submittedName>
        <fullName evidence="4">Uncharacterized protein</fullName>
    </submittedName>
</protein>
<dbReference type="PANTHER" id="PTHR31642:SF310">
    <property type="entry name" value="FATTY ALCOHOL:CAFFEOYL-COA ACYLTRANSFERASE"/>
    <property type="match status" value="1"/>
</dbReference>
<keyword evidence="2" id="KW-0808">Transferase</keyword>
<comment type="similarity">
    <text evidence="1">Belongs to the plant acyltransferase family.</text>
</comment>
<feature type="region of interest" description="Disordered" evidence="3">
    <location>
        <begin position="585"/>
        <end position="620"/>
    </location>
</feature>
<proteinExistence type="inferred from homology"/>
<dbReference type="Proteomes" id="UP000747399">
    <property type="component" value="Unassembled WGS sequence"/>
</dbReference>
<organism evidence="4 5">
    <name type="scientific">Volvox africanus</name>
    <dbReference type="NCBI Taxonomy" id="51714"/>
    <lineage>
        <taxon>Eukaryota</taxon>
        <taxon>Viridiplantae</taxon>
        <taxon>Chlorophyta</taxon>
        <taxon>core chlorophytes</taxon>
        <taxon>Chlorophyceae</taxon>
        <taxon>CS clade</taxon>
        <taxon>Chlamydomonadales</taxon>
        <taxon>Volvocaceae</taxon>
        <taxon>Volvox</taxon>
    </lineage>
</organism>
<reference evidence="4" key="1">
    <citation type="journal article" date="2021" name="Proc. Natl. Acad. Sci. U.S.A.">
        <title>Three genomes in the algal genus Volvox reveal the fate of a haploid sex-determining region after a transition to homothallism.</title>
        <authorList>
            <person name="Yamamoto K."/>
            <person name="Hamaji T."/>
            <person name="Kawai-Toyooka H."/>
            <person name="Matsuzaki R."/>
            <person name="Takahashi F."/>
            <person name="Nishimura Y."/>
            <person name="Kawachi M."/>
            <person name="Noguchi H."/>
            <person name="Minakuchi Y."/>
            <person name="Umen J.G."/>
            <person name="Toyoda A."/>
            <person name="Nozaki H."/>
        </authorList>
    </citation>
    <scope>NUCLEOTIDE SEQUENCE</scope>
    <source>
        <strain evidence="4">NIES-3780</strain>
    </source>
</reference>
<feature type="non-terminal residue" evidence="4">
    <location>
        <position position="652"/>
    </location>
</feature>
<dbReference type="PANTHER" id="PTHR31642">
    <property type="entry name" value="TRICHOTHECENE 3-O-ACETYLTRANSFERASE"/>
    <property type="match status" value="1"/>
</dbReference>
<evidence type="ECO:0000256" key="3">
    <source>
        <dbReference type="SAM" id="MobiDB-lite"/>
    </source>
</evidence>
<dbReference type="Gene3D" id="3.30.559.10">
    <property type="entry name" value="Chloramphenicol acetyltransferase-like domain"/>
    <property type="match status" value="2"/>
</dbReference>